<accession>A0AAV3QV96</accession>
<feature type="region of interest" description="Disordered" evidence="1">
    <location>
        <begin position="140"/>
        <end position="165"/>
    </location>
</feature>
<reference evidence="2 3" key="1">
    <citation type="submission" date="2024-01" db="EMBL/GenBank/DDBJ databases">
        <title>The complete chloroplast genome sequence of Lithospermum erythrorhizon: insights into the phylogenetic relationship among Boraginaceae species and the maternal lineages of purple gromwells.</title>
        <authorList>
            <person name="Okada T."/>
            <person name="Watanabe K."/>
        </authorList>
    </citation>
    <scope>NUCLEOTIDE SEQUENCE [LARGE SCALE GENOMIC DNA]</scope>
</reference>
<organism evidence="2 3">
    <name type="scientific">Lithospermum erythrorhizon</name>
    <name type="common">Purple gromwell</name>
    <name type="synonym">Lithospermum officinale var. erythrorhizon</name>
    <dbReference type="NCBI Taxonomy" id="34254"/>
    <lineage>
        <taxon>Eukaryota</taxon>
        <taxon>Viridiplantae</taxon>
        <taxon>Streptophyta</taxon>
        <taxon>Embryophyta</taxon>
        <taxon>Tracheophyta</taxon>
        <taxon>Spermatophyta</taxon>
        <taxon>Magnoliopsida</taxon>
        <taxon>eudicotyledons</taxon>
        <taxon>Gunneridae</taxon>
        <taxon>Pentapetalae</taxon>
        <taxon>asterids</taxon>
        <taxon>lamiids</taxon>
        <taxon>Boraginales</taxon>
        <taxon>Boraginaceae</taxon>
        <taxon>Boraginoideae</taxon>
        <taxon>Lithospermeae</taxon>
        <taxon>Lithospermum</taxon>
    </lineage>
</organism>
<sequence>MKREGRQRGMIRTYPIMSQNIVPILENSINKLSSPPTAGLFTKVSQKPTNHSKFTGKCGRPKCISCHIHPASKSKDKVKGTQKMRSHDVVSNYKLITWGVGDSGSGLKFSGVSATGILDLLGNNYYVDNYDEDDDDVFEGSDDYEDSSNSRFEIEGSNDDENVDDDDVMSFCEVDLVWEQMDEDWCIVDEI</sequence>
<dbReference type="AlphaFoldDB" id="A0AAV3QV96"/>
<protein>
    <submittedName>
        <fullName evidence="2">Uncharacterized protein</fullName>
    </submittedName>
</protein>
<comment type="caution">
    <text evidence="2">The sequence shown here is derived from an EMBL/GenBank/DDBJ whole genome shotgun (WGS) entry which is preliminary data.</text>
</comment>
<name>A0AAV3QV96_LITER</name>
<dbReference type="Proteomes" id="UP001454036">
    <property type="component" value="Unassembled WGS sequence"/>
</dbReference>
<dbReference type="PANTHER" id="PTHR34278">
    <property type="entry name" value="PROTEIN THI031, PUTATIVE-RELATED"/>
    <property type="match status" value="1"/>
</dbReference>
<gene>
    <name evidence="2" type="ORF">LIER_43804</name>
</gene>
<dbReference type="EMBL" id="BAABME010039113">
    <property type="protein sequence ID" value="GAA0167954.1"/>
    <property type="molecule type" value="Genomic_DNA"/>
</dbReference>
<feature type="compositionally biased region" description="Acidic residues" evidence="1">
    <location>
        <begin position="156"/>
        <end position="165"/>
    </location>
</feature>
<evidence type="ECO:0000313" key="3">
    <source>
        <dbReference type="Proteomes" id="UP001454036"/>
    </source>
</evidence>
<dbReference type="PANTHER" id="PTHR34278:SF1">
    <property type="entry name" value="PROTEIN THI031, PUTATIVE-RELATED"/>
    <property type="match status" value="1"/>
</dbReference>
<evidence type="ECO:0000313" key="2">
    <source>
        <dbReference type="EMBL" id="GAA0167954.1"/>
    </source>
</evidence>
<evidence type="ECO:0000256" key="1">
    <source>
        <dbReference type="SAM" id="MobiDB-lite"/>
    </source>
</evidence>
<proteinExistence type="predicted"/>
<keyword evidence="3" id="KW-1185">Reference proteome</keyword>